<dbReference type="EMBL" id="CP031093">
    <property type="protein sequence ID" value="QCF27583.1"/>
    <property type="molecule type" value="Genomic_DNA"/>
</dbReference>
<dbReference type="InterPro" id="IPR007710">
    <property type="entry name" value="Nucleoside_deoxyribTrfase"/>
</dbReference>
<dbReference type="Pfam" id="PF05014">
    <property type="entry name" value="Nuc_deoxyrib_tr"/>
    <property type="match status" value="1"/>
</dbReference>
<dbReference type="SUPFAM" id="SSF52309">
    <property type="entry name" value="N-(deoxy)ribosyltransferase-like"/>
    <property type="match status" value="1"/>
</dbReference>
<sequence>MTKRLPRVYLAGPEVFFPESVRASLDERKKRILGDVGLEGVSPFDNALDLAGAREPAQLIYDANRELMDKADGLIANLTPFRGPSADAGTIYELGYMIGRDKPTVGFSVCATPYNERVSRHSTVCANGADIEAFGLADNLMLDYGLVRAGGKFFTGATAYPPGGFPPEAYFEEPVFVAAARYLAQLLREHP</sequence>
<proteinExistence type="predicted"/>
<evidence type="ECO:0000313" key="2">
    <source>
        <dbReference type="Proteomes" id="UP000298049"/>
    </source>
</evidence>
<dbReference type="Gene3D" id="3.40.50.450">
    <property type="match status" value="1"/>
</dbReference>
<dbReference type="GO" id="GO:0016740">
    <property type="term" value="F:transferase activity"/>
    <property type="evidence" value="ECO:0007669"/>
    <property type="project" value="UniProtKB-KW"/>
</dbReference>
<dbReference type="Proteomes" id="UP000298049">
    <property type="component" value="Chromosome"/>
</dbReference>
<name>A0A4P7XL62_9ALTE</name>
<protein>
    <submittedName>
        <fullName evidence="1">Nucleoside 2-deoxyribosyltransferase</fullName>
    </submittedName>
</protein>
<dbReference type="PANTHER" id="PTHR15364">
    <property type="entry name" value="2'-DEOXYNUCLEOSIDE 5'-PHOSPHATE N-HYDROLASE 1"/>
    <property type="match status" value="1"/>
</dbReference>
<organism evidence="1 2">
    <name type="scientific">Hydrocarboniclastica marina</name>
    <dbReference type="NCBI Taxonomy" id="2259620"/>
    <lineage>
        <taxon>Bacteria</taxon>
        <taxon>Pseudomonadati</taxon>
        <taxon>Pseudomonadota</taxon>
        <taxon>Gammaproteobacteria</taxon>
        <taxon>Alteromonadales</taxon>
        <taxon>Alteromonadaceae</taxon>
        <taxon>Hydrocarboniclastica</taxon>
    </lineage>
</organism>
<dbReference type="AlphaFoldDB" id="A0A4P7XL62"/>
<dbReference type="KEGG" id="hmi:soil367_17570"/>
<dbReference type="RefSeq" id="WP_136550295.1">
    <property type="nucleotide sequence ID" value="NZ_CP031093.1"/>
</dbReference>
<keyword evidence="1" id="KW-0808">Transferase</keyword>
<dbReference type="PANTHER" id="PTHR15364:SF0">
    <property type="entry name" value="2'-DEOXYNUCLEOSIDE 5'-PHOSPHATE N-HYDROLASE 1"/>
    <property type="match status" value="1"/>
</dbReference>
<reference evidence="1 2" key="1">
    <citation type="submission" date="2018-07" db="EMBL/GenBank/DDBJ databases">
        <title>Marsedoiliclastica nanhaica gen. nov. sp. nov., a novel marine hydrocarbonoclastic bacterium isolated from an in-situ enriched hydrocarbon-degrading consortium in deep-sea sediment.</title>
        <authorList>
            <person name="Dong C."/>
            <person name="Ma T."/>
            <person name="Liu R."/>
            <person name="Shao Z."/>
        </authorList>
    </citation>
    <scope>NUCLEOTIDE SEQUENCE [LARGE SCALE GENOMIC DNA]</scope>
    <source>
        <strain evidence="2">soil36-7</strain>
    </source>
</reference>
<evidence type="ECO:0000313" key="1">
    <source>
        <dbReference type="EMBL" id="QCF27583.1"/>
    </source>
</evidence>
<gene>
    <name evidence="1" type="ORF">soil367_17570</name>
</gene>
<dbReference type="OrthoDB" id="9795789at2"/>
<accession>A0A4P7XL62</accession>
<keyword evidence="2" id="KW-1185">Reference proteome</keyword>
<dbReference type="GO" id="GO:0070694">
    <property type="term" value="F:5-hydroxymethyl-dUMP N-hydrolase activity"/>
    <property type="evidence" value="ECO:0007669"/>
    <property type="project" value="TreeGrafter"/>
</dbReference>
<dbReference type="InterPro" id="IPR051239">
    <property type="entry name" value="2'-dNMP_N-hydrolase"/>
</dbReference>
<dbReference type="GO" id="GO:0009159">
    <property type="term" value="P:deoxyribonucleoside monophosphate catabolic process"/>
    <property type="evidence" value="ECO:0007669"/>
    <property type="project" value="TreeGrafter"/>
</dbReference>